<dbReference type="PANTHER" id="PTHR30086">
    <property type="entry name" value="ARGININE EXPORTER PROTEIN ARGO"/>
    <property type="match status" value="1"/>
</dbReference>
<feature type="transmembrane region" description="Helical" evidence="6">
    <location>
        <begin position="90"/>
        <end position="115"/>
    </location>
</feature>
<evidence type="ECO:0000256" key="5">
    <source>
        <dbReference type="ARBA" id="ARBA00023136"/>
    </source>
</evidence>
<evidence type="ECO:0000256" key="1">
    <source>
        <dbReference type="ARBA" id="ARBA00004651"/>
    </source>
</evidence>
<gene>
    <name evidence="7" type="ORF">GCM10011403_14740</name>
</gene>
<keyword evidence="4 6" id="KW-1133">Transmembrane helix</keyword>
<comment type="subcellular location">
    <subcellularLocation>
        <location evidence="1">Cell membrane</location>
        <topology evidence="1">Multi-pass membrane protein</topology>
    </subcellularLocation>
</comment>
<evidence type="ECO:0000256" key="2">
    <source>
        <dbReference type="ARBA" id="ARBA00022475"/>
    </source>
</evidence>
<keyword evidence="3 6" id="KW-0812">Transmembrane</keyword>
<dbReference type="GO" id="GO:0015171">
    <property type="term" value="F:amino acid transmembrane transporter activity"/>
    <property type="evidence" value="ECO:0007669"/>
    <property type="project" value="TreeGrafter"/>
</dbReference>
<keyword evidence="2" id="KW-1003">Cell membrane</keyword>
<reference evidence="7" key="2">
    <citation type="submission" date="2020-09" db="EMBL/GenBank/DDBJ databases">
        <authorList>
            <person name="Sun Q."/>
            <person name="Zhou Y."/>
        </authorList>
    </citation>
    <scope>NUCLEOTIDE SEQUENCE</scope>
    <source>
        <strain evidence="7">CGMCC 1.15425</strain>
    </source>
</reference>
<keyword evidence="8" id="KW-1185">Reference proteome</keyword>
<evidence type="ECO:0000313" key="7">
    <source>
        <dbReference type="EMBL" id="GGG58464.1"/>
    </source>
</evidence>
<dbReference type="AlphaFoldDB" id="A0A917GVM2"/>
<proteinExistence type="predicted"/>
<sequence>MFLAIGLGLGSLFQQFPTIHLVITVIGVVYLTVLAWKIANAGAPEEKQNTQPITFLQSAGFQWVNPKAWIMATGAIAAFTRPADDMHWQVIQLTLVFMLAAIPSAWTWLLFGVGLQKLLKDPRNLRIFNLSMAMLLILSMVPVVLDLVDQLS</sequence>
<evidence type="ECO:0000256" key="4">
    <source>
        <dbReference type="ARBA" id="ARBA00022989"/>
    </source>
</evidence>
<accession>A0A917GVM2</accession>
<keyword evidence="5 6" id="KW-0472">Membrane</keyword>
<evidence type="ECO:0000313" key="8">
    <source>
        <dbReference type="Proteomes" id="UP000627715"/>
    </source>
</evidence>
<comment type="caution">
    <text evidence="7">The sequence shown here is derived from an EMBL/GenBank/DDBJ whole genome shotgun (WGS) entry which is preliminary data.</text>
</comment>
<dbReference type="Pfam" id="PF01810">
    <property type="entry name" value="LysE"/>
    <property type="match status" value="1"/>
</dbReference>
<dbReference type="GO" id="GO:0033228">
    <property type="term" value="P:cysteine export across plasma membrane"/>
    <property type="evidence" value="ECO:0007669"/>
    <property type="project" value="TreeGrafter"/>
</dbReference>
<dbReference type="EMBL" id="BMIY01000006">
    <property type="protein sequence ID" value="GGG58464.1"/>
    <property type="molecule type" value="Genomic_DNA"/>
</dbReference>
<dbReference type="PANTHER" id="PTHR30086:SF20">
    <property type="entry name" value="ARGININE EXPORTER PROTEIN ARGO-RELATED"/>
    <property type="match status" value="1"/>
</dbReference>
<organism evidence="7 8">
    <name type="scientific">Pseudohongiella nitratireducens</name>
    <dbReference type="NCBI Taxonomy" id="1768907"/>
    <lineage>
        <taxon>Bacteria</taxon>
        <taxon>Pseudomonadati</taxon>
        <taxon>Pseudomonadota</taxon>
        <taxon>Gammaproteobacteria</taxon>
        <taxon>Pseudomonadales</taxon>
        <taxon>Pseudohongiellaceae</taxon>
        <taxon>Pseudohongiella</taxon>
    </lineage>
</organism>
<feature type="transmembrane region" description="Helical" evidence="6">
    <location>
        <begin position="127"/>
        <end position="145"/>
    </location>
</feature>
<evidence type="ECO:0000256" key="6">
    <source>
        <dbReference type="SAM" id="Phobius"/>
    </source>
</evidence>
<dbReference type="InterPro" id="IPR001123">
    <property type="entry name" value="LeuE-type"/>
</dbReference>
<name>A0A917GVM2_9GAMM</name>
<protein>
    <recommendedName>
        <fullName evidence="9">Transporter, LysE family</fullName>
    </recommendedName>
</protein>
<feature type="transmembrane region" description="Helical" evidence="6">
    <location>
        <begin position="21"/>
        <end position="39"/>
    </location>
</feature>
<reference evidence="7" key="1">
    <citation type="journal article" date="2014" name="Int. J. Syst. Evol. Microbiol.">
        <title>Complete genome sequence of Corynebacterium casei LMG S-19264T (=DSM 44701T), isolated from a smear-ripened cheese.</title>
        <authorList>
            <consortium name="US DOE Joint Genome Institute (JGI-PGF)"/>
            <person name="Walter F."/>
            <person name="Albersmeier A."/>
            <person name="Kalinowski J."/>
            <person name="Ruckert C."/>
        </authorList>
    </citation>
    <scope>NUCLEOTIDE SEQUENCE</scope>
    <source>
        <strain evidence="7">CGMCC 1.15425</strain>
    </source>
</reference>
<dbReference type="Proteomes" id="UP000627715">
    <property type="component" value="Unassembled WGS sequence"/>
</dbReference>
<dbReference type="GO" id="GO:0005886">
    <property type="term" value="C:plasma membrane"/>
    <property type="evidence" value="ECO:0007669"/>
    <property type="project" value="UniProtKB-SubCell"/>
</dbReference>
<evidence type="ECO:0000256" key="3">
    <source>
        <dbReference type="ARBA" id="ARBA00022692"/>
    </source>
</evidence>
<evidence type="ECO:0008006" key="9">
    <source>
        <dbReference type="Google" id="ProtNLM"/>
    </source>
</evidence>